<feature type="transmembrane region" description="Helical" evidence="6">
    <location>
        <begin position="342"/>
        <end position="359"/>
    </location>
</feature>
<dbReference type="InterPro" id="IPR005495">
    <property type="entry name" value="LptG/LptF_permease"/>
</dbReference>
<evidence type="ECO:0000256" key="6">
    <source>
        <dbReference type="SAM" id="Phobius"/>
    </source>
</evidence>
<feature type="transmembrane region" description="Helical" evidence="6">
    <location>
        <begin position="311"/>
        <end position="330"/>
    </location>
</feature>
<dbReference type="Pfam" id="PF03739">
    <property type="entry name" value="LptF_LptG"/>
    <property type="match status" value="1"/>
</dbReference>
<sequence length="365" mass="40918">MLIADRHVGKQILGTTVFAVILLSGVFLLGNIFKEARPLFVGKHPSPFLVFQFILSVLPFSLMFTIPFSFLAAVMLVFGRLSADNEIVAMRMAGRSIPRIAAPVFVIGALLSALCFWLNVEVAPRSKANVKNILLEAVKEDPNKFLDPGVVQTQLENKRIYVRDRKGDTLYGVHIHDIGNEQNGYKLKSYIYAEQAELFIDMVNNELQLKLVNATMETVDKNGTRSPVSIGEVEPVIFNFKMDSKKRVRASYLSNKEIAEYLKENPDLVKKKRVDFVNEVTHRRSFSLACLAFALIGVPLGIGARRRETSTGFALSLGIGLCYFLFHIFANQSKDANTTTAILYWMPNVLALVLGIILFRRARSR</sequence>
<organism evidence="7 8">
    <name type="scientific">Rubritalea halochordaticola</name>
    <dbReference type="NCBI Taxonomy" id="714537"/>
    <lineage>
        <taxon>Bacteria</taxon>
        <taxon>Pseudomonadati</taxon>
        <taxon>Verrucomicrobiota</taxon>
        <taxon>Verrucomicrobiia</taxon>
        <taxon>Verrucomicrobiales</taxon>
        <taxon>Rubritaleaceae</taxon>
        <taxon>Rubritalea</taxon>
    </lineage>
</organism>
<dbReference type="Proteomes" id="UP001424741">
    <property type="component" value="Unassembled WGS sequence"/>
</dbReference>
<protein>
    <recommendedName>
        <fullName evidence="9">YjgP/YjgQ family permease</fullName>
    </recommendedName>
</protein>
<evidence type="ECO:0000256" key="3">
    <source>
        <dbReference type="ARBA" id="ARBA00022692"/>
    </source>
</evidence>
<comment type="subcellular location">
    <subcellularLocation>
        <location evidence="1">Cell membrane</location>
        <topology evidence="1">Multi-pass membrane protein</topology>
    </subcellularLocation>
</comment>
<dbReference type="PANTHER" id="PTHR33529:SF6">
    <property type="entry name" value="YJGP_YJGQ FAMILY PERMEASE"/>
    <property type="match status" value="1"/>
</dbReference>
<keyword evidence="8" id="KW-1185">Reference proteome</keyword>
<evidence type="ECO:0000256" key="5">
    <source>
        <dbReference type="ARBA" id="ARBA00023136"/>
    </source>
</evidence>
<dbReference type="RefSeq" id="WP_346188886.1">
    <property type="nucleotide sequence ID" value="NZ_BAABRL010000007.1"/>
</dbReference>
<accession>A0ABP9V0H1</accession>
<feature type="transmembrane region" description="Helical" evidence="6">
    <location>
        <begin position="53"/>
        <end position="79"/>
    </location>
</feature>
<evidence type="ECO:0000256" key="2">
    <source>
        <dbReference type="ARBA" id="ARBA00022475"/>
    </source>
</evidence>
<keyword evidence="2" id="KW-1003">Cell membrane</keyword>
<comment type="caution">
    <text evidence="7">The sequence shown here is derived from an EMBL/GenBank/DDBJ whole genome shotgun (WGS) entry which is preliminary data.</text>
</comment>
<evidence type="ECO:0000256" key="1">
    <source>
        <dbReference type="ARBA" id="ARBA00004651"/>
    </source>
</evidence>
<feature type="transmembrane region" description="Helical" evidence="6">
    <location>
        <begin position="12"/>
        <end position="33"/>
    </location>
</feature>
<evidence type="ECO:0008006" key="9">
    <source>
        <dbReference type="Google" id="ProtNLM"/>
    </source>
</evidence>
<feature type="transmembrane region" description="Helical" evidence="6">
    <location>
        <begin position="286"/>
        <end position="304"/>
    </location>
</feature>
<evidence type="ECO:0000313" key="8">
    <source>
        <dbReference type="Proteomes" id="UP001424741"/>
    </source>
</evidence>
<keyword evidence="3 6" id="KW-0812">Transmembrane</keyword>
<dbReference type="EMBL" id="BAABRL010000007">
    <property type="protein sequence ID" value="GAA5496178.1"/>
    <property type="molecule type" value="Genomic_DNA"/>
</dbReference>
<keyword evidence="5 6" id="KW-0472">Membrane</keyword>
<proteinExistence type="predicted"/>
<evidence type="ECO:0000313" key="7">
    <source>
        <dbReference type="EMBL" id="GAA5496178.1"/>
    </source>
</evidence>
<reference evidence="7 8" key="1">
    <citation type="submission" date="2024-02" db="EMBL/GenBank/DDBJ databases">
        <title>Rubritalea halochordaticola NBRC 107102.</title>
        <authorList>
            <person name="Ichikawa N."/>
            <person name="Katano-Makiyama Y."/>
            <person name="Hidaka K."/>
        </authorList>
    </citation>
    <scope>NUCLEOTIDE SEQUENCE [LARGE SCALE GENOMIC DNA]</scope>
    <source>
        <strain evidence="7 8">NBRC 107102</strain>
    </source>
</reference>
<evidence type="ECO:0000256" key="4">
    <source>
        <dbReference type="ARBA" id="ARBA00022989"/>
    </source>
</evidence>
<name>A0ABP9V0H1_9BACT</name>
<keyword evidence="4 6" id="KW-1133">Transmembrane helix</keyword>
<feature type="transmembrane region" description="Helical" evidence="6">
    <location>
        <begin position="100"/>
        <end position="120"/>
    </location>
</feature>
<gene>
    <name evidence="7" type="ORF">Rhal01_02360</name>
</gene>
<dbReference type="PANTHER" id="PTHR33529">
    <property type="entry name" value="SLR0882 PROTEIN-RELATED"/>
    <property type="match status" value="1"/>
</dbReference>